<dbReference type="AlphaFoldDB" id="A0A4U5MGT7"/>
<reference evidence="1 2" key="2">
    <citation type="journal article" date="2019" name="G3 (Bethesda)">
        <title>Hybrid Assembly of the Genome of the Entomopathogenic Nematode Steinernema carpocapsae Identifies the X-Chromosome.</title>
        <authorList>
            <person name="Serra L."/>
            <person name="Macchietto M."/>
            <person name="Macias-Munoz A."/>
            <person name="McGill C.J."/>
            <person name="Rodriguez I.M."/>
            <person name="Rodriguez B."/>
            <person name="Murad R."/>
            <person name="Mortazavi A."/>
        </authorList>
    </citation>
    <scope>NUCLEOTIDE SEQUENCE [LARGE SCALE GENOMIC DNA]</scope>
    <source>
        <strain evidence="1 2">ALL</strain>
    </source>
</reference>
<sequence length="142" mass="16453">MSSQRCLPQFEFLLTEVEHRLIVYEEVSYSPIAPARVSPVASKRPSYQFSVPSKELPYWRTSELLGHLRVQTQEQFEESKLRNQQVLGFEAHLRQPFYNAPGPDIPYYQKSERQGSKPFVIPAKFVVRSKGPVQCCARCTFK</sequence>
<dbReference type="EMBL" id="AZBU02000008">
    <property type="protein sequence ID" value="TKR68479.1"/>
    <property type="molecule type" value="Genomic_DNA"/>
</dbReference>
<accession>A0A4U5MGT7</accession>
<comment type="caution">
    <text evidence="1">The sequence shown here is derived from an EMBL/GenBank/DDBJ whole genome shotgun (WGS) entry which is preliminary data.</text>
</comment>
<evidence type="ECO:0000313" key="1">
    <source>
        <dbReference type="EMBL" id="TKR68479.1"/>
    </source>
</evidence>
<gene>
    <name evidence="1" type="ORF">L596_024458</name>
</gene>
<proteinExistence type="predicted"/>
<reference evidence="1 2" key="1">
    <citation type="journal article" date="2015" name="Genome Biol.">
        <title>Comparative genomics of Steinernema reveals deeply conserved gene regulatory networks.</title>
        <authorList>
            <person name="Dillman A.R."/>
            <person name="Macchietto M."/>
            <person name="Porter C.F."/>
            <person name="Rogers A."/>
            <person name="Williams B."/>
            <person name="Antoshechkin I."/>
            <person name="Lee M.M."/>
            <person name="Goodwin Z."/>
            <person name="Lu X."/>
            <person name="Lewis E.E."/>
            <person name="Goodrich-Blair H."/>
            <person name="Stock S.P."/>
            <person name="Adams B.J."/>
            <person name="Sternberg P.W."/>
            <person name="Mortazavi A."/>
        </authorList>
    </citation>
    <scope>NUCLEOTIDE SEQUENCE [LARGE SCALE GENOMIC DNA]</scope>
    <source>
        <strain evidence="1 2">ALL</strain>
    </source>
</reference>
<keyword evidence="2" id="KW-1185">Reference proteome</keyword>
<dbReference type="Proteomes" id="UP000298663">
    <property type="component" value="Unassembled WGS sequence"/>
</dbReference>
<organism evidence="1 2">
    <name type="scientific">Steinernema carpocapsae</name>
    <name type="common">Entomopathogenic nematode</name>
    <dbReference type="NCBI Taxonomy" id="34508"/>
    <lineage>
        <taxon>Eukaryota</taxon>
        <taxon>Metazoa</taxon>
        <taxon>Ecdysozoa</taxon>
        <taxon>Nematoda</taxon>
        <taxon>Chromadorea</taxon>
        <taxon>Rhabditida</taxon>
        <taxon>Tylenchina</taxon>
        <taxon>Panagrolaimomorpha</taxon>
        <taxon>Strongyloidoidea</taxon>
        <taxon>Steinernematidae</taxon>
        <taxon>Steinernema</taxon>
    </lineage>
</organism>
<protein>
    <submittedName>
        <fullName evidence="1">Uncharacterized protein</fullName>
    </submittedName>
</protein>
<evidence type="ECO:0000313" key="2">
    <source>
        <dbReference type="Proteomes" id="UP000298663"/>
    </source>
</evidence>
<name>A0A4U5MGT7_STECR</name>